<gene>
    <name evidence="6" type="ORF">VIN01S_05550</name>
</gene>
<comment type="caution">
    <text evidence="6">The sequence shown here is derived from an EMBL/GenBank/DDBJ whole genome shotgun (WGS) entry which is preliminary data.</text>
</comment>
<evidence type="ECO:0000256" key="2">
    <source>
        <dbReference type="ARBA" id="ARBA00022729"/>
    </source>
</evidence>
<feature type="domain" description="Porin" evidence="5">
    <location>
        <begin position="7"/>
        <end position="309"/>
    </location>
</feature>
<proteinExistence type="predicted"/>
<organism evidence="6 7">
    <name type="scientific">Vibrio inusitatus NBRC 102082</name>
    <dbReference type="NCBI Taxonomy" id="1219070"/>
    <lineage>
        <taxon>Bacteria</taxon>
        <taxon>Pseudomonadati</taxon>
        <taxon>Pseudomonadota</taxon>
        <taxon>Gammaproteobacteria</taxon>
        <taxon>Vibrionales</taxon>
        <taxon>Vibrionaceae</taxon>
        <taxon>Vibrio</taxon>
    </lineage>
</organism>
<keyword evidence="3" id="KW-0472">Membrane</keyword>
<protein>
    <submittedName>
        <fullName evidence="6">Porin</fullName>
    </submittedName>
</protein>
<accession>A0A4Y3HS33</accession>
<dbReference type="AlphaFoldDB" id="A0A4Y3HS33"/>
<sequence length="341" mass="37055">MKKTLLALAVASVAATSVNAAEIYKSEDGSVEFYGQLRQELKFLDNNDHDATLSSGSSRTGVKGQYAISDSVDVLGLVELGIRDNTDVNVRQHYVGFAGDFGTIKFGKQWTTSDDVYGADYSYFFGGSALRYSTLNGAQHESQIKYTIDFDNLWVKAGWGLNDSDTENDLYELYVGGNVGDLALHGGVGYTGETAGTATGGFELENTYAEFTAEYGIGAHLIGFTYYWAELANQNGSEKIDENGISIAGIFQMMEKTALYGGYEYTKQDASGFAFGNGDEDGTVIYVGVEHKFNSWARVYGEYGYGDGTTLGYNNQGSDSQVDPQMADAESNFAVGARFYW</sequence>
<dbReference type="InterPro" id="IPR050298">
    <property type="entry name" value="Gram-neg_bact_OMP"/>
</dbReference>
<dbReference type="SUPFAM" id="SSF56935">
    <property type="entry name" value="Porins"/>
    <property type="match status" value="1"/>
</dbReference>
<dbReference type="CDD" id="cd00342">
    <property type="entry name" value="gram_neg_porins"/>
    <property type="match status" value="1"/>
</dbReference>
<keyword evidence="7" id="KW-1185">Reference proteome</keyword>
<dbReference type="GO" id="GO:0009279">
    <property type="term" value="C:cell outer membrane"/>
    <property type="evidence" value="ECO:0007669"/>
    <property type="project" value="UniProtKB-SubCell"/>
</dbReference>
<evidence type="ECO:0000256" key="3">
    <source>
        <dbReference type="ARBA" id="ARBA00023136"/>
    </source>
</evidence>
<dbReference type="Pfam" id="PF13609">
    <property type="entry name" value="Porin_4"/>
    <property type="match status" value="1"/>
</dbReference>
<dbReference type="PANTHER" id="PTHR34501">
    <property type="entry name" value="PROTEIN YDDL-RELATED"/>
    <property type="match status" value="1"/>
</dbReference>
<dbReference type="Gene3D" id="2.40.160.10">
    <property type="entry name" value="Porin"/>
    <property type="match status" value="1"/>
</dbReference>
<evidence type="ECO:0000313" key="6">
    <source>
        <dbReference type="EMBL" id="GEA49751.1"/>
    </source>
</evidence>
<dbReference type="RefSeq" id="WP_141344096.1">
    <property type="nucleotide sequence ID" value="NZ_BJLF01000002.1"/>
</dbReference>
<comment type="subcellular location">
    <subcellularLocation>
        <location evidence="1">Cell outer membrane</location>
        <topology evidence="1">Multi-pass membrane protein</topology>
    </subcellularLocation>
</comment>
<reference evidence="6 7" key="1">
    <citation type="submission" date="2019-06" db="EMBL/GenBank/DDBJ databases">
        <title>Whole genome shotgun sequence of Vibrio inusitatus NBRC 102082.</title>
        <authorList>
            <person name="Hosoyama A."/>
            <person name="Uohara A."/>
            <person name="Ohji S."/>
            <person name="Ichikawa N."/>
        </authorList>
    </citation>
    <scope>NUCLEOTIDE SEQUENCE [LARGE SCALE GENOMIC DNA]</scope>
    <source>
        <strain evidence="6 7">NBRC 102082</strain>
    </source>
</reference>
<dbReference type="GO" id="GO:0015288">
    <property type="term" value="F:porin activity"/>
    <property type="evidence" value="ECO:0007669"/>
    <property type="project" value="InterPro"/>
</dbReference>
<evidence type="ECO:0000256" key="4">
    <source>
        <dbReference type="SAM" id="SignalP"/>
    </source>
</evidence>
<evidence type="ECO:0000256" key="1">
    <source>
        <dbReference type="ARBA" id="ARBA00004571"/>
    </source>
</evidence>
<dbReference type="PANTHER" id="PTHR34501:SF2">
    <property type="entry name" value="OUTER MEMBRANE PORIN F-RELATED"/>
    <property type="match status" value="1"/>
</dbReference>
<dbReference type="OrthoDB" id="5904191at2"/>
<dbReference type="EMBL" id="BJLF01000002">
    <property type="protein sequence ID" value="GEA49751.1"/>
    <property type="molecule type" value="Genomic_DNA"/>
</dbReference>
<dbReference type="Proteomes" id="UP000318717">
    <property type="component" value="Unassembled WGS sequence"/>
</dbReference>
<evidence type="ECO:0000259" key="5">
    <source>
        <dbReference type="Pfam" id="PF13609"/>
    </source>
</evidence>
<keyword evidence="2 4" id="KW-0732">Signal</keyword>
<feature type="chain" id="PRO_5021507709" evidence="4">
    <location>
        <begin position="21"/>
        <end position="341"/>
    </location>
</feature>
<dbReference type="InterPro" id="IPR023614">
    <property type="entry name" value="Porin_dom_sf"/>
</dbReference>
<dbReference type="InterPro" id="IPR033900">
    <property type="entry name" value="Gram_neg_porin_domain"/>
</dbReference>
<feature type="signal peptide" evidence="4">
    <location>
        <begin position="1"/>
        <end position="20"/>
    </location>
</feature>
<name>A0A4Y3HS33_9VIBR</name>
<evidence type="ECO:0000313" key="7">
    <source>
        <dbReference type="Proteomes" id="UP000318717"/>
    </source>
</evidence>